<keyword evidence="2" id="KW-1185">Reference proteome</keyword>
<gene>
    <name evidence="1" type="ORF">QPK29_032710</name>
</gene>
<protein>
    <submittedName>
        <fullName evidence="1">Uncharacterized protein</fullName>
    </submittedName>
</protein>
<evidence type="ECO:0000313" key="1">
    <source>
        <dbReference type="EMBL" id="MFJ1472494.1"/>
    </source>
</evidence>
<dbReference type="Proteomes" id="UP001168096">
    <property type="component" value="Unassembled WGS sequence"/>
</dbReference>
<dbReference type="EMBL" id="JASNRB020000051">
    <property type="protein sequence ID" value="MFJ1472494.1"/>
    <property type="molecule type" value="Genomic_DNA"/>
</dbReference>
<accession>A0ACC7MLL8</accession>
<comment type="caution">
    <text evidence="1">The sequence shown here is derived from an EMBL/GenBank/DDBJ whole genome shotgun (WGS) entry which is preliminary data.</text>
</comment>
<sequence length="269" mass="29714">MAKTYRIGQIVPSSNTTMETEVPAMLQTHSTLRPNDHFTFHSGRMRVQRVQKEELAAMDAESDCCALELSDACVDVHGCACLVRMASSLMAAQRHSESIATELFSLTSNTVLIFHSASGPCGWTMATIDVPCVKAIIAVEPQGEPGLVHPQGMFTSRLCSADFVGTHDPYFCPIAFETGEATGMRGMNARASEYIRKRRLRRNASVAGAAQHSRQRPHTCFGKEQRRHRSTFHQLHRLALNEERLTVVLPPSVLALPLLADLTLMEIIL</sequence>
<organism evidence="1 2">
    <name type="scientific">Massilia orientalis</name>
    <dbReference type="NCBI Taxonomy" id="3050128"/>
    <lineage>
        <taxon>Bacteria</taxon>
        <taxon>Pseudomonadati</taxon>
        <taxon>Pseudomonadota</taxon>
        <taxon>Betaproteobacteria</taxon>
        <taxon>Burkholderiales</taxon>
        <taxon>Oxalobacteraceae</taxon>
        <taxon>Telluria group</taxon>
        <taxon>Massilia</taxon>
    </lineage>
</organism>
<reference evidence="1" key="1">
    <citation type="submission" date="2024-11" db="EMBL/GenBank/DDBJ databases">
        <title>Description of Massilia orientalis sp. nov., isolated from rhizosphere soil of Ageratina adenophora.</title>
        <authorList>
            <person name="Wang Y."/>
        </authorList>
    </citation>
    <scope>NUCLEOTIDE SEQUENCE</scope>
    <source>
        <strain evidence="1">YIM B02787</strain>
    </source>
</reference>
<name>A0ACC7MLL8_9BURK</name>
<proteinExistence type="predicted"/>
<evidence type="ECO:0000313" key="2">
    <source>
        <dbReference type="Proteomes" id="UP001168096"/>
    </source>
</evidence>